<protein>
    <submittedName>
        <fullName evidence="2">Uncharacterized protein</fullName>
    </submittedName>
</protein>
<dbReference type="InterPro" id="IPR002110">
    <property type="entry name" value="Ankyrin_rpt"/>
</dbReference>
<dbReference type="Gene3D" id="1.25.40.20">
    <property type="entry name" value="Ankyrin repeat-containing domain"/>
    <property type="match status" value="1"/>
</dbReference>
<dbReference type="PROSITE" id="PS50088">
    <property type="entry name" value="ANK_REPEAT"/>
    <property type="match status" value="1"/>
</dbReference>
<evidence type="ECO:0000256" key="1">
    <source>
        <dbReference type="PROSITE-ProRule" id="PRU00023"/>
    </source>
</evidence>
<evidence type="ECO:0000313" key="2">
    <source>
        <dbReference type="EMBL" id="CAJ1400639.1"/>
    </source>
</evidence>
<feature type="repeat" description="ANK" evidence="1">
    <location>
        <begin position="128"/>
        <end position="160"/>
    </location>
</feature>
<organism evidence="2 3">
    <name type="scientific">Effrenium voratum</name>
    <dbReference type="NCBI Taxonomy" id="2562239"/>
    <lineage>
        <taxon>Eukaryota</taxon>
        <taxon>Sar</taxon>
        <taxon>Alveolata</taxon>
        <taxon>Dinophyceae</taxon>
        <taxon>Suessiales</taxon>
        <taxon>Symbiodiniaceae</taxon>
        <taxon>Effrenium</taxon>
    </lineage>
</organism>
<accession>A0AA36NC67</accession>
<comment type="caution">
    <text evidence="2">The sequence shown here is derived from an EMBL/GenBank/DDBJ whole genome shotgun (WGS) entry which is preliminary data.</text>
</comment>
<sequence>MGPGHAAIFIPLMDLTVSSVRCSAEELKQVQSCIAACFTDVSQEDACKEFELTLKRFASGPLLRKAAFHGDRAFIREGCQTPGIQITAKRHQGGLAEMAVHISAASGDVQRLQTCLDLKADLNTEDDMRGRPLHYAALAGCAPAIQVLLRANADPTARSGVKTELIPDLLGSAKHFWSGS</sequence>
<name>A0AA36NC67_9DINO</name>
<evidence type="ECO:0000313" key="3">
    <source>
        <dbReference type="Proteomes" id="UP001178507"/>
    </source>
</evidence>
<keyword evidence="3" id="KW-1185">Reference proteome</keyword>
<dbReference type="InterPro" id="IPR036770">
    <property type="entry name" value="Ankyrin_rpt-contain_sf"/>
</dbReference>
<dbReference type="SUPFAM" id="SSF48403">
    <property type="entry name" value="Ankyrin repeat"/>
    <property type="match status" value="1"/>
</dbReference>
<dbReference type="Pfam" id="PF00023">
    <property type="entry name" value="Ank"/>
    <property type="match status" value="1"/>
</dbReference>
<dbReference type="AlphaFoldDB" id="A0AA36NC67"/>
<dbReference type="EMBL" id="CAUJNA010003380">
    <property type="protein sequence ID" value="CAJ1400639.1"/>
    <property type="molecule type" value="Genomic_DNA"/>
</dbReference>
<gene>
    <name evidence="2" type="ORF">EVOR1521_LOCUS23944</name>
</gene>
<reference evidence="2" key="1">
    <citation type="submission" date="2023-08" db="EMBL/GenBank/DDBJ databases">
        <authorList>
            <person name="Chen Y."/>
            <person name="Shah S."/>
            <person name="Dougan E. K."/>
            <person name="Thang M."/>
            <person name="Chan C."/>
        </authorList>
    </citation>
    <scope>NUCLEOTIDE SEQUENCE</scope>
</reference>
<dbReference type="Proteomes" id="UP001178507">
    <property type="component" value="Unassembled WGS sequence"/>
</dbReference>
<proteinExistence type="predicted"/>
<keyword evidence="1" id="KW-0040">ANK repeat</keyword>